<dbReference type="PRINTS" id="PR00413">
    <property type="entry name" value="HADHALOGNASE"/>
</dbReference>
<sequence>MACSYNVIFDMDGVIFDSERACLSCWYELGERFGLGDVEPVFKRCIGTNNAQTHDIVENAYADKMGAGIADKLLAESSRLFHEKFDGGRLPIKNGVKEILEYLKGKGIKVGVASSTRKALVISELTDAGFIGYFDMVVGGDAVKISKPNPEIYTIACRELGVEPSETFAIEDSYNGIRAAKAAGMRPIMVPDIIGPDDEMRELSEVICDDLSAVVRYFEKL</sequence>
<dbReference type="Pfam" id="PF13419">
    <property type="entry name" value="HAD_2"/>
    <property type="match status" value="1"/>
</dbReference>
<dbReference type="Proteomes" id="UP000183047">
    <property type="component" value="Unassembled WGS sequence"/>
</dbReference>
<dbReference type="InterPro" id="IPR023198">
    <property type="entry name" value="PGP-like_dom2"/>
</dbReference>
<dbReference type="EMBL" id="FMUR01000007">
    <property type="protein sequence ID" value="SCY06272.1"/>
    <property type="molecule type" value="Genomic_DNA"/>
</dbReference>
<dbReference type="SUPFAM" id="SSF56784">
    <property type="entry name" value="HAD-like"/>
    <property type="match status" value="1"/>
</dbReference>
<dbReference type="SFLD" id="SFLDG01135">
    <property type="entry name" value="C1.5.6:_HAD__Beta-PGM__Phospha"/>
    <property type="match status" value="1"/>
</dbReference>
<dbReference type="SFLD" id="SFLDS00003">
    <property type="entry name" value="Haloacid_Dehalogenase"/>
    <property type="match status" value="1"/>
</dbReference>
<proteinExistence type="predicted"/>
<keyword evidence="2" id="KW-1185">Reference proteome</keyword>
<dbReference type="AlphaFoldDB" id="A0A1G5CV47"/>
<name>A0A1G5CV47_9FIRM</name>
<dbReference type="NCBIfam" id="TIGR01549">
    <property type="entry name" value="HAD-SF-IA-v1"/>
    <property type="match status" value="1"/>
</dbReference>
<dbReference type="NCBIfam" id="TIGR01509">
    <property type="entry name" value="HAD-SF-IA-v3"/>
    <property type="match status" value="1"/>
</dbReference>
<dbReference type="InterPro" id="IPR036412">
    <property type="entry name" value="HAD-like_sf"/>
</dbReference>
<dbReference type="InterPro" id="IPR006439">
    <property type="entry name" value="HAD-SF_hydro_IA"/>
</dbReference>
<dbReference type="Gene3D" id="3.40.50.1000">
    <property type="entry name" value="HAD superfamily/HAD-like"/>
    <property type="match status" value="1"/>
</dbReference>
<dbReference type="SFLD" id="SFLDG01129">
    <property type="entry name" value="C1.5:_HAD__Beta-PGM__Phosphata"/>
    <property type="match status" value="1"/>
</dbReference>
<dbReference type="OrthoDB" id="9797743at2"/>
<dbReference type="PANTHER" id="PTHR18901">
    <property type="entry name" value="2-DEOXYGLUCOSE-6-PHOSPHATE PHOSPHATASE 2"/>
    <property type="match status" value="1"/>
</dbReference>
<dbReference type="RefSeq" id="WP_074461912.1">
    <property type="nucleotide sequence ID" value="NZ_FMUR01000007.1"/>
</dbReference>
<protein>
    <submittedName>
        <fullName evidence="1">Haloacid dehalogenase superfamily, subfamily IA, variant 3 with third motif having DD or ED/haloacid dehalogenase superfamily, subfamily IA, variant 1 with third motif having Dx(3-4)D or Dx(3-4)E</fullName>
    </submittedName>
</protein>
<evidence type="ECO:0000313" key="1">
    <source>
        <dbReference type="EMBL" id="SCY06272.1"/>
    </source>
</evidence>
<organism evidence="1 2">
    <name type="scientific">Butyrivibrio hungatei</name>
    <dbReference type="NCBI Taxonomy" id="185008"/>
    <lineage>
        <taxon>Bacteria</taxon>
        <taxon>Bacillati</taxon>
        <taxon>Bacillota</taxon>
        <taxon>Clostridia</taxon>
        <taxon>Lachnospirales</taxon>
        <taxon>Lachnospiraceae</taxon>
        <taxon>Butyrivibrio</taxon>
    </lineage>
</organism>
<dbReference type="PANTHER" id="PTHR18901:SF38">
    <property type="entry name" value="PSEUDOURIDINE-5'-PHOSPHATASE"/>
    <property type="match status" value="1"/>
</dbReference>
<accession>A0A1G5CV47</accession>
<dbReference type="Gene3D" id="1.10.150.240">
    <property type="entry name" value="Putative phosphatase, domain 2"/>
    <property type="match status" value="1"/>
</dbReference>
<dbReference type="InterPro" id="IPR023214">
    <property type="entry name" value="HAD_sf"/>
</dbReference>
<gene>
    <name evidence="1" type="ORF">SAMN02910451_01241</name>
</gene>
<dbReference type="CDD" id="cd07505">
    <property type="entry name" value="HAD_BPGM-like"/>
    <property type="match status" value="1"/>
</dbReference>
<reference evidence="2" key="1">
    <citation type="submission" date="2016-10" db="EMBL/GenBank/DDBJ databases">
        <authorList>
            <person name="Varghese N."/>
            <person name="Submissions S."/>
        </authorList>
    </citation>
    <scope>NUCLEOTIDE SEQUENCE [LARGE SCALE GENOMIC DNA]</scope>
    <source>
        <strain evidence="2">XBD2006</strain>
    </source>
</reference>
<evidence type="ECO:0000313" key="2">
    <source>
        <dbReference type="Proteomes" id="UP000183047"/>
    </source>
</evidence>
<dbReference type="InterPro" id="IPR041492">
    <property type="entry name" value="HAD_2"/>
</dbReference>